<evidence type="ECO:0000256" key="6">
    <source>
        <dbReference type="SAM" id="MobiDB-lite"/>
    </source>
</evidence>
<dbReference type="PANTHER" id="PTHR10849">
    <property type="entry name" value="NADH DEHYDROGENASE UBIQUINONE IRON-SULFUR PROTEIN 8, MITOCHONDRIAL"/>
    <property type="match status" value="1"/>
</dbReference>
<organism evidence="8 9">
    <name type="scientific">Denitrobacterium detoxificans</name>
    <dbReference type="NCBI Taxonomy" id="79604"/>
    <lineage>
        <taxon>Bacteria</taxon>
        <taxon>Bacillati</taxon>
        <taxon>Actinomycetota</taxon>
        <taxon>Coriobacteriia</taxon>
        <taxon>Eggerthellales</taxon>
        <taxon>Eggerthellaceae</taxon>
        <taxon>Denitrobacterium</taxon>
    </lineage>
</organism>
<feature type="domain" description="4Fe-4S ferredoxin-type" evidence="7">
    <location>
        <begin position="31"/>
        <end position="60"/>
    </location>
</feature>
<dbReference type="Pfam" id="PF12838">
    <property type="entry name" value="Fer4_7"/>
    <property type="match status" value="1"/>
</dbReference>
<proteinExistence type="predicted"/>
<evidence type="ECO:0000256" key="5">
    <source>
        <dbReference type="ARBA" id="ARBA00023014"/>
    </source>
</evidence>
<dbReference type="GO" id="GO:0009060">
    <property type="term" value="P:aerobic respiration"/>
    <property type="evidence" value="ECO:0007669"/>
    <property type="project" value="TreeGrafter"/>
</dbReference>
<keyword evidence="1" id="KW-0004">4Fe-4S</keyword>
<dbReference type="EMBL" id="FOEC01000001">
    <property type="protein sequence ID" value="SEO44259.1"/>
    <property type="molecule type" value="Genomic_DNA"/>
</dbReference>
<dbReference type="InterPro" id="IPR017900">
    <property type="entry name" value="4Fe4S_Fe_S_CS"/>
</dbReference>
<keyword evidence="5" id="KW-0411">Iron-sulfur</keyword>
<dbReference type="Gene3D" id="3.30.70.3270">
    <property type="match status" value="1"/>
</dbReference>
<name>A0A1H8PQE1_9ACTN</name>
<reference evidence="9" key="1">
    <citation type="submission" date="2016-10" db="EMBL/GenBank/DDBJ databases">
        <authorList>
            <person name="Varghese N."/>
        </authorList>
    </citation>
    <scope>NUCLEOTIDE SEQUENCE [LARGE SCALE GENOMIC DNA]</scope>
    <source>
        <strain evidence="9">DSM 21843</strain>
    </source>
</reference>
<feature type="domain" description="4Fe-4S ferredoxin-type" evidence="7">
    <location>
        <begin position="66"/>
        <end position="95"/>
    </location>
</feature>
<feature type="region of interest" description="Disordered" evidence="6">
    <location>
        <begin position="170"/>
        <end position="190"/>
    </location>
</feature>
<dbReference type="GO" id="GO:0051539">
    <property type="term" value="F:4 iron, 4 sulfur cluster binding"/>
    <property type="evidence" value="ECO:0007669"/>
    <property type="project" value="UniProtKB-KW"/>
</dbReference>
<dbReference type="OrthoDB" id="9808559at2"/>
<gene>
    <name evidence="8" type="ORF">SAMN02910314_00270</name>
</gene>
<evidence type="ECO:0000256" key="1">
    <source>
        <dbReference type="ARBA" id="ARBA00022485"/>
    </source>
</evidence>
<dbReference type="PROSITE" id="PS00198">
    <property type="entry name" value="4FE4S_FER_1"/>
    <property type="match status" value="1"/>
</dbReference>
<evidence type="ECO:0000256" key="3">
    <source>
        <dbReference type="ARBA" id="ARBA00022737"/>
    </source>
</evidence>
<dbReference type="InterPro" id="IPR010226">
    <property type="entry name" value="NADH_quinone_OxRdtase_chainI"/>
</dbReference>
<dbReference type="SUPFAM" id="SSF54862">
    <property type="entry name" value="4Fe-4S ferredoxins"/>
    <property type="match status" value="1"/>
</dbReference>
<evidence type="ECO:0000256" key="2">
    <source>
        <dbReference type="ARBA" id="ARBA00022723"/>
    </source>
</evidence>
<accession>A0A1H8PQE1</accession>
<protein>
    <submittedName>
        <fullName evidence="8">Hydrogenase-4 component H</fullName>
    </submittedName>
</protein>
<dbReference type="RefSeq" id="WP_066659987.1">
    <property type="nucleotide sequence ID" value="NZ_CP011402.1"/>
</dbReference>
<dbReference type="GO" id="GO:0046872">
    <property type="term" value="F:metal ion binding"/>
    <property type="evidence" value="ECO:0007669"/>
    <property type="project" value="UniProtKB-KW"/>
</dbReference>
<evidence type="ECO:0000313" key="9">
    <source>
        <dbReference type="Proteomes" id="UP000182975"/>
    </source>
</evidence>
<dbReference type="PANTHER" id="PTHR10849:SF35">
    <property type="entry name" value="FORMATE HYDROGENLYASE SUBUNIT 6-RELATED"/>
    <property type="match status" value="1"/>
</dbReference>
<dbReference type="GO" id="GO:0016020">
    <property type="term" value="C:membrane"/>
    <property type="evidence" value="ECO:0007669"/>
    <property type="project" value="InterPro"/>
</dbReference>
<keyword evidence="9" id="KW-1185">Reference proteome</keyword>
<evidence type="ECO:0000256" key="4">
    <source>
        <dbReference type="ARBA" id="ARBA00023004"/>
    </source>
</evidence>
<dbReference type="NCBIfam" id="NF009053">
    <property type="entry name" value="PRK12387.1"/>
    <property type="match status" value="1"/>
</dbReference>
<dbReference type="Proteomes" id="UP000182975">
    <property type="component" value="Unassembled WGS sequence"/>
</dbReference>
<keyword evidence="2" id="KW-0479">Metal-binding</keyword>
<sequence length="212" mass="23578">MFKTIKEILRTGDATIQYPAAPLHQYDHYRGKPEHNLKDCIACGACAIACPPNAIQMKLDMNAGTTTWSINFGRCIFCGRCEEVCPTKAIELTKEFELAVFAKDDLEQTATYGLQKCSECGSYYASAKEVDYASRIIAQSDAQDAETRQAMKTMGMCPACRQKADAYRAKERVDAQGDPTPEPSEEQLAEARRIAEQNRLRKIKELYGGGAR</sequence>
<dbReference type="PROSITE" id="PS51379">
    <property type="entry name" value="4FE4S_FER_2"/>
    <property type="match status" value="2"/>
</dbReference>
<dbReference type="InterPro" id="IPR017896">
    <property type="entry name" value="4Fe4S_Fe-S-bd"/>
</dbReference>
<keyword evidence="4" id="KW-0408">Iron</keyword>
<evidence type="ECO:0000259" key="7">
    <source>
        <dbReference type="PROSITE" id="PS51379"/>
    </source>
</evidence>
<evidence type="ECO:0000313" key="8">
    <source>
        <dbReference type="EMBL" id="SEO44259.1"/>
    </source>
</evidence>
<dbReference type="AlphaFoldDB" id="A0A1H8PQE1"/>
<keyword evidence="3" id="KW-0677">Repeat</keyword>
<dbReference type="GO" id="GO:0003954">
    <property type="term" value="F:NADH dehydrogenase activity"/>
    <property type="evidence" value="ECO:0007669"/>
    <property type="project" value="TreeGrafter"/>
</dbReference>